<reference evidence="1" key="1">
    <citation type="submission" date="2022-06" db="EMBL/GenBank/DDBJ databases">
        <title>Phylogenomic reconstructions and comparative analyses of Kickxellomycotina fungi.</title>
        <authorList>
            <person name="Reynolds N.K."/>
            <person name="Stajich J.E."/>
            <person name="Barry K."/>
            <person name="Grigoriev I.V."/>
            <person name="Crous P."/>
            <person name="Smith M.E."/>
        </authorList>
    </citation>
    <scope>NUCLEOTIDE SEQUENCE</scope>
    <source>
        <strain evidence="1">RSA 2271</strain>
    </source>
</reference>
<proteinExistence type="predicted"/>
<evidence type="ECO:0000313" key="2">
    <source>
        <dbReference type="Proteomes" id="UP001145114"/>
    </source>
</evidence>
<dbReference type="EMBL" id="JAMZIH010007563">
    <property type="protein sequence ID" value="KAJ1672972.1"/>
    <property type="molecule type" value="Genomic_DNA"/>
</dbReference>
<keyword evidence="2" id="KW-1185">Reference proteome</keyword>
<comment type="caution">
    <text evidence="1">The sequence shown here is derived from an EMBL/GenBank/DDBJ whole genome shotgun (WGS) entry which is preliminary data.</text>
</comment>
<dbReference type="Proteomes" id="UP001145114">
    <property type="component" value="Unassembled WGS sequence"/>
</dbReference>
<protein>
    <submittedName>
        <fullName evidence="1">Uncharacterized protein</fullName>
    </submittedName>
</protein>
<name>A0ACC1HCG5_9FUNG</name>
<organism evidence="1 2">
    <name type="scientific">Spiromyces aspiralis</name>
    <dbReference type="NCBI Taxonomy" id="68401"/>
    <lineage>
        <taxon>Eukaryota</taxon>
        <taxon>Fungi</taxon>
        <taxon>Fungi incertae sedis</taxon>
        <taxon>Zoopagomycota</taxon>
        <taxon>Kickxellomycotina</taxon>
        <taxon>Kickxellomycetes</taxon>
        <taxon>Kickxellales</taxon>
        <taxon>Kickxellaceae</taxon>
        <taxon>Spiromyces</taxon>
    </lineage>
</organism>
<sequence length="112" mass="11382">MMSKLFTVVALGFAICTLNAANGDPFVPLGSPVSRERLVSVVSAIESAASEASLPLPPNPTEILQQPIAPVVAAPLCPFCGQPMPIVGASSESIPISEASPMSMSGMEPSSS</sequence>
<evidence type="ECO:0000313" key="1">
    <source>
        <dbReference type="EMBL" id="KAJ1672972.1"/>
    </source>
</evidence>
<gene>
    <name evidence="1" type="ORF">EV182_006138</name>
</gene>
<accession>A0ACC1HCG5</accession>